<dbReference type="NCBIfam" id="NF043076">
    <property type="entry name" value="PHA_gran_PhaM"/>
    <property type="match status" value="1"/>
</dbReference>
<dbReference type="RefSeq" id="WP_194116363.1">
    <property type="nucleotide sequence ID" value="NZ_JADFUA010000005.1"/>
</dbReference>
<sequence>MSEFNPQDPFGLLNQFSQFMKPGSGNPFMPPLSEEEIDRKILECRTIEQWLTMQVGMLQMTVKTLELQKAGLAAFKQGLEPKNDTDPG</sequence>
<dbReference type="AlphaFoldDB" id="A0A8J7FKS3"/>
<comment type="caution">
    <text evidence="1">The sequence shown here is derived from an EMBL/GenBank/DDBJ whole genome shotgun (WGS) entry which is preliminary data.</text>
</comment>
<dbReference type="EMBL" id="JADFUA010000005">
    <property type="protein sequence ID" value="MBE9609842.1"/>
    <property type="molecule type" value="Genomic_DNA"/>
</dbReference>
<dbReference type="InterPro" id="IPR050026">
    <property type="entry name" value="PHA_gran_PhaM_N"/>
</dbReference>
<keyword evidence="2" id="KW-1185">Reference proteome</keyword>
<evidence type="ECO:0000313" key="2">
    <source>
        <dbReference type="Proteomes" id="UP000604481"/>
    </source>
</evidence>
<name>A0A8J7FKS3_9NEIS</name>
<proteinExistence type="predicted"/>
<organism evidence="1 2">
    <name type="scientific">Chitinilyticum piscinae</name>
    <dbReference type="NCBI Taxonomy" id="2866724"/>
    <lineage>
        <taxon>Bacteria</taxon>
        <taxon>Pseudomonadati</taxon>
        <taxon>Pseudomonadota</taxon>
        <taxon>Betaproteobacteria</taxon>
        <taxon>Neisseriales</taxon>
        <taxon>Chitinibacteraceae</taxon>
        <taxon>Chitinilyticum</taxon>
    </lineage>
</organism>
<dbReference type="Proteomes" id="UP000604481">
    <property type="component" value="Unassembled WGS sequence"/>
</dbReference>
<accession>A0A8J7FKS3</accession>
<reference evidence="1 2" key="1">
    <citation type="submission" date="2020-10" db="EMBL/GenBank/DDBJ databases">
        <title>The genome sequence of Chitinilyticum litopenaei 4Y14.</title>
        <authorList>
            <person name="Liu Y."/>
        </authorList>
    </citation>
    <scope>NUCLEOTIDE SEQUENCE [LARGE SCALE GENOMIC DNA]</scope>
    <source>
        <strain evidence="1 2">4Y14</strain>
    </source>
</reference>
<evidence type="ECO:0000313" key="1">
    <source>
        <dbReference type="EMBL" id="MBE9609842.1"/>
    </source>
</evidence>
<protein>
    <submittedName>
        <fullName evidence="1">Uncharacterized protein</fullName>
    </submittedName>
</protein>
<gene>
    <name evidence="1" type="ORF">INR99_10825</name>
</gene>